<dbReference type="GO" id="GO:0004222">
    <property type="term" value="F:metalloendopeptidase activity"/>
    <property type="evidence" value="ECO:0007669"/>
    <property type="project" value="UniProtKB-UniRule"/>
</dbReference>
<comment type="catalytic activity">
    <reaction evidence="4">
        <text>Endopeptidase action with P4 Glu or Asp, P1 preferably Glu &gt; Asp, P1' hydrophobic and P2' Ala.</text>
        <dbReference type="EC" id="3.4.24.78"/>
    </reaction>
</comment>
<keyword evidence="2 4" id="KW-0378">Hydrolase</keyword>
<keyword evidence="1 4" id="KW-0645">Protease</keyword>
<dbReference type="OrthoDB" id="9777293at2"/>
<dbReference type="InterPro" id="IPR023430">
    <property type="entry name" value="Pept_HybD-like_dom_sf"/>
</dbReference>
<evidence type="ECO:0000256" key="3">
    <source>
        <dbReference type="ARBA" id="ARBA00023145"/>
    </source>
</evidence>
<accession>A0A419SIY1</accession>
<comment type="similarity">
    <text evidence="4">Belongs to the peptidase A25 family.</text>
</comment>
<dbReference type="GO" id="GO:0009847">
    <property type="term" value="P:spore germination"/>
    <property type="evidence" value="ECO:0007669"/>
    <property type="project" value="UniProtKB-UniRule"/>
</dbReference>
<dbReference type="EC" id="3.4.24.78" evidence="4"/>
<feature type="propeptide" id="PRO_5019596987" evidence="4">
    <location>
        <begin position="1"/>
        <end position="23"/>
    </location>
</feature>
<dbReference type="NCBIfam" id="TIGR01441">
    <property type="entry name" value="GPR"/>
    <property type="match status" value="1"/>
</dbReference>
<dbReference type="EMBL" id="MCHY01000008">
    <property type="protein sequence ID" value="RKD23981.1"/>
    <property type="molecule type" value="Genomic_DNA"/>
</dbReference>
<sequence length="379" mass="40976">MRSDHDELKSDELDLSYYSIRTDLALEAHQLATERTGIVQFTGVEMNSEEADGIRLTRVNVKNVEGAQQIGKLPGRYLTLEVPGLRNKDTELQNSVATKFAQAFHQFLVDVGIGPDHKALVVGLGNWNVTPDALGPIVVDHLLVTRHLYELMPEHVEDGYRQVSAISPGVLGITGIETSEIVYGIVEKTRPDFVIAIDALASRALERVNTTIQVSDTGINPGSGVGNKRKPLTKQALGIPVIAIGVPTVVDAASIASDTIDYVLAHLGRQINESANPPAASRLTPDGVNLPIGNTKPLTAQDLPTEEGKKVIMGLVGSLSEQDKRQLIRETLQPLGHNLIVTPKEVDEFVEDMANIIANGLNAALHEKVDRTNVAAYTH</sequence>
<reference evidence="5 6" key="1">
    <citation type="submission" date="2016-08" db="EMBL/GenBank/DDBJ databases">
        <title>Novel Firmicute Genomes.</title>
        <authorList>
            <person name="Poppleton D.I."/>
            <person name="Gribaldo S."/>
        </authorList>
    </citation>
    <scope>NUCLEOTIDE SEQUENCE [LARGE SCALE GENOMIC DNA]</scope>
    <source>
        <strain evidence="5 6">RAOx-1</strain>
    </source>
</reference>
<keyword evidence="6" id="KW-1185">Reference proteome</keyword>
<comment type="PTM">
    <text evidence="4">Autoproteolytically processed. The inactive tetrameric zymogen termed p46 autoprocesses to a smaller form termed p41, which is active only during spore germination.</text>
</comment>
<dbReference type="Gene3D" id="3.40.50.1450">
    <property type="entry name" value="HybD-like"/>
    <property type="match status" value="2"/>
</dbReference>
<comment type="subunit">
    <text evidence="4">Homotetramer.</text>
</comment>
<dbReference type="Pfam" id="PF03418">
    <property type="entry name" value="Peptidase_A25"/>
    <property type="match status" value="1"/>
</dbReference>
<dbReference type="PIRSF" id="PIRSF019549">
    <property type="entry name" value="Peptidase_A25"/>
    <property type="match status" value="1"/>
</dbReference>
<gene>
    <name evidence="4" type="primary">gpr</name>
    <name evidence="5" type="ORF">BEP19_06060</name>
</gene>
<dbReference type="HAMAP" id="MF_00626">
    <property type="entry name" value="Germination_prot"/>
    <property type="match status" value="1"/>
</dbReference>
<evidence type="ECO:0000313" key="5">
    <source>
        <dbReference type="EMBL" id="RKD23981.1"/>
    </source>
</evidence>
<proteinExistence type="inferred from homology"/>
<evidence type="ECO:0000256" key="1">
    <source>
        <dbReference type="ARBA" id="ARBA00022670"/>
    </source>
</evidence>
<feature type="chain" id="PRO_5023426808" description="Germination protease" evidence="4">
    <location>
        <begin position="24"/>
        <end position="379"/>
    </location>
</feature>
<evidence type="ECO:0000256" key="4">
    <source>
        <dbReference type="HAMAP-Rule" id="MF_00626"/>
    </source>
</evidence>
<comment type="caution">
    <text evidence="5">The sequence shown here is derived from an EMBL/GenBank/DDBJ whole genome shotgun (WGS) entry which is preliminary data.</text>
</comment>
<dbReference type="AlphaFoldDB" id="A0A419SIY1"/>
<dbReference type="SUPFAM" id="SSF53163">
    <property type="entry name" value="HybD-like"/>
    <property type="match status" value="1"/>
</dbReference>
<keyword evidence="3 4" id="KW-0865">Zymogen</keyword>
<protein>
    <recommendedName>
        <fullName evidence="4">Germination protease</fullName>
        <ecNumber evidence="4">3.4.24.78</ecNumber>
    </recommendedName>
    <alternativeName>
        <fullName evidence="4">GPR endopeptidase</fullName>
    </alternativeName>
    <alternativeName>
        <fullName evidence="4">Germination proteinase</fullName>
    </alternativeName>
    <alternativeName>
        <fullName evidence="4">Spore protease</fullName>
    </alternativeName>
</protein>
<dbReference type="RefSeq" id="WP_120189216.1">
    <property type="nucleotide sequence ID" value="NZ_MCHY01000008.1"/>
</dbReference>
<evidence type="ECO:0000313" key="6">
    <source>
        <dbReference type="Proteomes" id="UP000284219"/>
    </source>
</evidence>
<organism evidence="5 6">
    <name type="scientific">Ammoniphilus oxalaticus</name>
    <dbReference type="NCBI Taxonomy" id="66863"/>
    <lineage>
        <taxon>Bacteria</taxon>
        <taxon>Bacillati</taxon>
        <taxon>Bacillota</taxon>
        <taxon>Bacilli</taxon>
        <taxon>Bacillales</taxon>
        <taxon>Paenibacillaceae</taxon>
        <taxon>Aneurinibacillus group</taxon>
        <taxon>Ammoniphilus</taxon>
    </lineage>
</organism>
<dbReference type="GO" id="GO:0006508">
    <property type="term" value="P:proteolysis"/>
    <property type="evidence" value="ECO:0007669"/>
    <property type="project" value="UniProtKB-UniRule"/>
</dbReference>
<dbReference type="InterPro" id="IPR005080">
    <property type="entry name" value="Peptidase_A25"/>
</dbReference>
<name>A0A419SIY1_9BACL</name>
<evidence type="ECO:0000256" key="2">
    <source>
        <dbReference type="ARBA" id="ARBA00022801"/>
    </source>
</evidence>
<comment type="function">
    <text evidence="4">Initiates the rapid degradation of small, acid-soluble proteins during spore germination.</text>
</comment>
<dbReference type="Proteomes" id="UP000284219">
    <property type="component" value="Unassembled WGS sequence"/>
</dbReference>